<dbReference type="GeneID" id="78453932"/>
<gene>
    <name evidence="1" type="ORF">NCTC12112_02654</name>
</gene>
<evidence type="ECO:0000313" key="1">
    <source>
        <dbReference type="EMBL" id="SQJ11381.1"/>
    </source>
</evidence>
<proteinExistence type="predicted"/>
<protein>
    <recommendedName>
        <fullName evidence="3">DUF4402 domain-containing protein</fullName>
    </recommendedName>
</protein>
<organism evidence="1 2">
    <name type="scientific">Fusobacterium ulcerans</name>
    <dbReference type="NCBI Taxonomy" id="861"/>
    <lineage>
        <taxon>Bacteria</taxon>
        <taxon>Fusobacteriati</taxon>
        <taxon>Fusobacteriota</taxon>
        <taxon>Fusobacteriia</taxon>
        <taxon>Fusobacteriales</taxon>
        <taxon>Fusobacteriaceae</taxon>
        <taxon>Fusobacterium</taxon>
    </lineage>
</organism>
<dbReference type="KEGG" id="ful:C4N20_03855"/>
<dbReference type="AlphaFoldDB" id="A0AAX2JDL1"/>
<dbReference type="RefSeq" id="WP_005980686.1">
    <property type="nucleotide sequence ID" value="NZ_CABKNW010000005.1"/>
</dbReference>
<evidence type="ECO:0008006" key="3">
    <source>
        <dbReference type="Google" id="ProtNLM"/>
    </source>
</evidence>
<dbReference type="EMBL" id="LS483487">
    <property type="protein sequence ID" value="SQJ11381.1"/>
    <property type="molecule type" value="Genomic_DNA"/>
</dbReference>
<dbReference type="Proteomes" id="UP000249008">
    <property type="component" value="Chromosome 1"/>
</dbReference>
<accession>A0AAX2JDL1</accession>
<evidence type="ECO:0000313" key="2">
    <source>
        <dbReference type="Proteomes" id="UP000249008"/>
    </source>
</evidence>
<name>A0AAX2JDL1_9FUSO</name>
<sequence>MFVVFSFSYSSSNLKDVSARGLFLNGDVIKVSGSSSVGFEINEITIKRNGGGGHKNDYFTISGVEDSNQAKNKFIQVTDLKITRVDVGSQTANGVAFSDGDTIKFALSGTLIFNWPIYNTNPDFNIIIGYRAKNDEVNKNPIPLNLKSDIEVVTPLNLKVAENMDLGKGIAGNALDTSRGDGHPAKIEATGERGKNVKFKIINPNDIKIINSKGNSLNVNVWFEENKQVELVRNLREKSTGNSLYEGKVSDIKIHGRCQSETTSRGKYRGTFIVRAEYDD</sequence>
<reference evidence="1 2" key="1">
    <citation type="submission" date="2018-06" db="EMBL/GenBank/DDBJ databases">
        <authorList>
            <consortium name="Pathogen Informatics"/>
            <person name="Doyle S."/>
        </authorList>
    </citation>
    <scope>NUCLEOTIDE SEQUENCE [LARGE SCALE GENOMIC DNA]</scope>
    <source>
        <strain evidence="1 2">NCTC12112</strain>
    </source>
</reference>